<proteinExistence type="predicted"/>
<reference evidence="1" key="1">
    <citation type="submission" date="2004-05" db="EMBL/GenBank/DDBJ databases">
        <title>Molecular Epidemiology of HIV-1 in Thailand Year 2002.</title>
        <authorList>
            <person name="Sutthent R."/>
        </authorList>
    </citation>
    <scope>NUCLEOTIDE SEQUENCE</scope>
    <source>
        <strain evidence="1">02THMENO0439</strain>
    </source>
</reference>
<dbReference type="Gene3D" id="2.170.40.20">
    <property type="entry name" value="Human immunodeficiency virus 1, Gp160, envelope glycoprotein"/>
    <property type="match status" value="1"/>
</dbReference>
<keyword evidence="1" id="KW-0946">Virion</keyword>
<dbReference type="GO" id="GO:0019031">
    <property type="term" value="C:viral envelope"/>
    <property type="evidence" value="ECO:0007669"/>
    <property type="project" value="UniProtKB-KW"/>
</dbReference>
<organism evidence="1">
    <name type="scientific">Human immunodeficiency virus type 1</name>
    <name type="common">HIV-1</name>
    <dbReference type="NCBI Taxonomy" id="11676"/>
    <lineage>
        <taxon>Viruses</taxon>
        <taxon>Riboviria</taxon>
        <taxon>Pararnavirae</taxon>
        <taxon>Artverviricota</taxon>
        <taxon>Revtraviricetes</taxon>
        <taxon>Ortervirales</taxon>
        <taxon>Retroviridae</taxon>
        <taxon>Orthoretrovirinae</taxon>
        <taxon>Lentivirus</taxon>
        <taxon>Lentivirus humimdef1</taxon>
    </lineage>
</organism>
<accession>Q6GXN6</accession>
<protein>
    <submittedName>
        <fullName evidence="1">Envelope glycoprotein</fullName>
    </submittedName>
</protein>
<dbReference type="SUPFAM" id="SSF56502">
    <property type="entry name" value="gp120 core"/>
    <property type="match status" value="1"/>
</dbReference>
<gene>
    <name evidence="1" type="primary">env</name>
</gene>
<sequence>EISHNVKTIIVHLNKSVEINCIRPSNNYKNKYIYRTRTSILQNRRHNRKYKTSILRDQRDKMEQSFRTGQLENWKSTLGIRQQPFNHPQEEIQKLQCIILIVEGNFSIAITTQLFN</sequence>
<dbReference type="EMBL" id="AY621257">
    <property type="protein sequence ID" value="AAT46248.1"/>
    <property type="molecule type" value="Genomic_DNA"/>
</dbReference>
<organismHost>
    <name type="scientific">Homo sapiens</name>
    <name type="common">Human</name>
    <dbReference type="NCBI Taxonomy" id="9606"/>
</organismHost>
<name>Q6GXN6_HV1</name>
<evidence type="ECO:0000313" key="1">
    <source>
        <dbReference type="EMBL" id="AAT46248.1"/>
    </source>
</evidence>
<keyword evidence="1" id="KW-0261">Viral envelope protein</keyword>
<dbReference type="InterPro" id="IPR036377">
    <property type="entry name" value="Gp120_core_sf"/>
</dbReference>
<feature type="non-terminal residue" evidence="1">
    <location>
        <position position="116"/>
    </location>
</feature>
<feature type="non-terminal residue" evidence="1">
    <location>
        <position position="1"/>
    </location>
</feature>